<comment type="caution">
    <text evidence="1">The sequence shown here is derived from an EMBL/GenBank/DDBJ whole genome shotgun (WGS) entry which is preliminary data.</text>
</comment>
<protein>
    <submittedName>
        <fullName evidence="2">Hypothetical_protein</fullName>
    </submittedName>
</protein>
<keyword evidence="3" id="KW-1185">Reference proteome</keyword>
<reference evidence="1" key="1">
    <citation type="submission" date="2023-06" db="EMBL/GenBank/DDBJ databases">
        <authorList>
            <person name="Kurt Z."/>
        </authorList>
    </citation>
    <scope>NUCLEOTIDE SEQUENCE</scope>
</reference>
<dbReference type="Proteomes" id="UP001642409">
    <property type="component" value="Unassembled WGS sequence"/>
</dbReference>
<dbReference type="AlphaFoldDB" id="A0AA86RKM1"/>
<evidence type="ECO:0000313" key="1">
    <source>
        <dbReference type="EMBL" id="CAI9976598.1"/>
    </source>
</evidence>
<gene>
    <name evidence="1" type="ORF">HINF_LOCUS64243</name>
    <name evidence="2" type="ORF">HINF_LOCUS7343</name>
</gene>
<dbReference type="EMBL" id="CATOUU010001174">
    <property type="protein sequence ID" value="CAI9976598.1"/>
    <property type="molecule type" value="Genomic_DNA"/>
</dbReference>
<proteinExistence type="predicted"/>
<evidence type="ECO:0000313" key="2">
    <source>
        <dbReference type="EMBL" id="CAL5982864.1"/>
    </source>
</evidence>
<dbReference type="EMBL" id="CAXDID020000015">
    <property type="protein sequence ID" value="CAL5982864.1"/>
    <property type="molecule type" value="Genomic_DNA"/>
</dbReference>
<evidence type="ECO:0000313" key="3">
    <source>
        <dbReference type="Proteomes" id="UP001642409"/>
    </source>
</evidence>
<sequence>MMQYTYLIQNSFFQKSRVISGNQWKIFALFLLFPGAKSWETGPVGKLIPAFPALFQLPCQFKVYPIKRKNNTATFVLTVSLAYIRGNTFDMRYLCHEISQLILQVSVSSY</sequence>
<name>A0AA86RKM1_9EUKA</name>
<organism evidence="1">
    <name type="scientific">Hexamita inflata</name>
    <dbReference type="NCBI Taxonomy" id="28002"/>
    <lineage>
        <taxon>Eukaryota</taxon>
        <taxon>Metamonada</taxon>
        <taxon>Diplomonadida</taxon>
        <taxon>Hexamitidae</taxon>
        <taxon>Hexamitinae</taxon>
        <taxon>Hexamita</taxon>
    </lineage>
</organism>
<accession>A0AA86RKM1</accession>
<reference evidence="2 3" key="2">
    <citation type="submission" date="2024-07" db="EMBL/GenBank/DDBJ databases">
        <authorList>
            <person name="Akdeniz Z."/>
        </authorList>
    </citation>
    <scope>NUCLEOTIDE SEQUENCE [LARGE SCALE GENOMIC DNA]</scope>
</reference>